<keyword evidence="2" id="KW-1185">Reference proteome</keyword>
<proteinExistence type="predicted"/>
<gene>
    <name evidence="1" type="ORF">ACFQWB_03565</name>
</gene>
<sequence length="60" mass="6892">MWTNLYELEQWMLENEENAKKAVVPERGVRRRRAPVQAAGRVLWLNLALAPAGVSLVTWC</sequence>
<accession>A0ABW2V0J7</accession>
<dbReference type="RefSeq" id="WP_138790288.1">
    <property type="nucleotide sequence ID" value="NZ_JBHTGQ010000008.1"/>
</dbReference>
<protein>
    <submittedName>
        <fullName evidence="1">Uncharacterized protein</fullName>
    </submittedName>
</protein>
<dbReference type="Proteomes" id="UP001596528">
    <property type="component" value="Unassembled WGS sequence"/>
</dbReference>
<evidence type="ECO:0000313" key="2">
    <source>
        <dbReference type="Proteomes" id="UP001596528"/>
    </source>
</evidence>
<organism evidence="1 2">
    <name type="scientific">Paenibacillus thermoaerophilus</name>
    <dbReference type="NCBI Taxonomy" id="1215385"/>
    <lineage>
        <taxon>Bacteria</taxon>
        <taxon>Bacillati</taxon>
        <taxon>Bacillota</taxon>
        <taxon>Bacilli</taxon>
        <taxon>Bacillales</taxon>
        <taxon>Paenibacillaceae</taxon>
        <taxon>Paenibacillus</taxon>
    </lineage>
</organism>
<evidence type="ECO:0000313" key="1">
    <source>
        <dbReference type="EMBL" id="MFC7749025.1"/>
    </source>
</evidence>
<dbReference type="EMBL" id="JBHTGQ010000008">
    <property type="protein sequence ID" value="MFC7749025.1"/>
    <property type="molecule type" value="Genomic_DNA"/>
</dbReference>
<reference evidence="2" key="1">
    <citation type="journal article" date="2019" name="Int. J. Syst. Evol. Microbiol.">
        <title>The Global Catalogue of Microorganisms (GCM) 10K type strain sequencing project: providing services to taxonomists for standard genome sequencing and annotation.</title>
        <authorList>
            <consortium name="The Broad Institute Genomics Platform"/>
            <consortium name="The Broad Institute Genome Sequencing Center for Infectious Disease"/>
            <person name="Wu L."/>
            <person name="Ma J."/>
        </authorList>
    </citation>
    <scope>NUCLEOTIDE SEQUENCE [LARGE SCALE GENOMIC DNA]</scope>
    <source>
        <strain evidence="2">JCM 18657</strain>
    </source>
</reference>
<comment type="caution">
    <text evidence="1">The sequence shown here is derived from an EMBL/GenBank/DDBJ whole genome shotgun (WGS) entry which is preliminary data.</text>
</comment>
<name>A0ABW2V0J7_9BACL</name>